<dbReference type="Proteomes" id="UP000000657">
    <property type="component" value="Chromosome"/>
</dbReference>
<name>Q0RKI4_FRAAA</name>
<proteinExistence type="predicted"/>
<keyword evidence="2" id="KW-1185">Reference proteome</keyword>
<organism evidence="1 2">
    <name type="scientific">Frankia alni (strain DSM 45986 / CECT 9034 / ACN14a)</name>
    <dbReference type="NCBI Taxonomy" id="326424"/>
    <lineage>
        <taxon>Bacteria</taxon>
        <taxon>Bacillati</taxon>
        <taxon>Actinomycetota</taxon>
        <taxon>Actinomycetes</taxon>
        <taxon>Frankiales</taxon>
        <taxon>Frankiaceae</taxon>
        <taxon>Frankia</taxon>
    </lineage>
</organism>
<evidence type="ECO:0000313" key="2">
    <source>
        <dbReference type="Proteomes" id="UP000000657"/>
    </source>
</evidence>
<dbReference type="HOGENOM" id="CLU_3328186_0_0_11"/>
<evidence type="ECO:0000313" key="1">
    <source>
        <dbReference type="EMBL" id="CAJ61974.1"/>
    </source>
</evidence>
<accession>Q0RKI4</accession>
<dbReference type="AlphaFoldDB" id="Q0RKI4"/>
<gene>
    <name evidence="1" type="ordered locus">FRAAL3330</name>
</gene>
<protein>
    <submittedName>
        <fullName evidence="1">Uncharacterized protein</fullName>
    </submittedName>
</protein>
<sequence length="38" mass="4222">MKIEIEATKTTGFEEGQVRTVSENAGTLKFDQSGFEEI</sequence>
<dbReference type="eggNOG" id="COG1483">
    <property type="taxonomic scope" value="Bacteria"/>
</dbReference>
<dbReference type="EMBL" id="CT573213">
    <property type="protein sequence ID" value="CAJ61974.1"/>
    <property type="molecule type" value="Genomic_DNA"/>
</dbReference>
<dbReference type="KEGG" id="fal:FRAAL3330"/>
<reference evidence="1 2" key="1">
    <citation type="journal article" date="2007" name="Genome Res.">
        <title>Genome characteristics of facultatively symbiotic Frankia sp. strains reflect host range and host plant biogeography.</title>
        <authorList>
            <person name="Normand P."/>
            <person name="Lapierre P."/>
            <person name="Tisa L.S."/>
            <person name="Gogarten J.P."/>
            <person name="Alloisio N."/>
            <person name="Bagnarol E."/>
            <person name="Bassi C.A."/>
            <person name="Berry A.M."/>
            <person name="Bickhart D.M."/>
            <person name="Choisne N."/>
            <person name="Couloux A."/>
            <person name="Cournoyer B."/>
            <person name="Cruveiller S."/>
            <person name="Daubin V."/>
            <person name="Demange N."/>
            <person name="Francino M.P."/>
            <person name="Goltsman E."/>
            <person name="Huang Y."/>
            <person name="Kopp O.R."/>
            <person name="Labarre L."/>
            <person name="Lapidus A."/>
            <person name="Lavire C."/>
            <person name="Marechal J."/>
            <person name="Martinez M."/>
            <person name="Mastronunzio J.E."/>
            <person name="Mullin B.C."/>
            <person name="Niemann J."/>
            <person name="Pujic P."/>
            <person name="Rawnsley T."/>
            <person name="Rouy Z."/>
            <person name="Schenowitz C."/>
            <person name="Sellstedt A."/>
            <person name="Tavares F."/>
            <person name="Tomkins J.P."/>
            <person name="Vallenet D."/>
            <person name="Valverde C."/>
            <person name="Wall L.G."/>
            <person name="Wang Y."/>
            <person name="Medigue C."/>
            <person name="Benson D.R."/>
        </authorList>
    </citation>
    <scope>NUCLEOTIDE SEQUENCE [LARGE SCALE GENOMIC DNA]</scope>
    <source>
        <strain evidence="2">DSM 45986 / CECT 9034 / ACN14a</strain>
    </source>
</reference>